<keyword evidence="6 7" id="KW-0472">Membrane</keyword>
<sequence length="833" mass="87064">MVLTTLWGVYFESSLRMKAIPQRFAAADIVVDGDPWVKDTEPGGRRLQAILPDKRPLPQDLVDQVRAVPGVRDAVADRPFYAQFVGQDGKAVRGPDGGPSRGHSWATAALAPFRVLSGRPPGRTGEVMPDRRTAEAAGVRPGAKIRVMTASGTQIYRVSGIAEHNRTSLEKQQSEASLFFFDDEAADLARDPGGSSGPYAIAVKADSGVGARQLASRISDQVHAPGARVLHGDDKGEAEGQEVVEGRDFALAVSASFGLLAALFATVIVIGPFTIAVQQRKREIALLRAVGATHGTVRGMLCGEALILTFAGVVIGGPLGLLLTGPVRGLFVSVGVLPSGLTLVRGPFPVLAAGMLTLVGTQAAALLAARRAVRIRPVEALREADRAPRRLSDVRVVAGILALVAGVVFTLKKAGGEAAVMQTLVQVAVLMLGFALLAPLVVRGGIALLGPVLAWLGGLPGRIAHGALRADSRRLASAVVPLVVVCAFAGAVVFTGATLEKEETEQAKARMADVGRVLVTDGADGLPPKVAQAAAKLPAVQKATPAIETRVVVRHSSPVGDILESFPAQGLVPQAASGLMDLGVSAGRLADVRGESMGVSTSLARKTGWRVGRTETVVLGDGATARLRVAALFRRSAGFGDVVVPHDLALQHESLGLDSQVYLRLRPSAANADEQVDELLERFPGVKVLNRQQAADRADTVSAADTRSRYLLLGTLFVFSAAAAATALTMASVQRKRDLALMRTLGADRHQLTMVVLWEWMAVSVLALLAGGALVALPMAVFSEAATDSMVPSMPMLLVVGTVSSTVLLALVANLLPAAMALRVRTLGDLPRS</sequence>
<comment type="subcellular location">
    <subcellularLocation>
        <location evidence="1">Cell membrane</location>
        <topology evidence="1">Multi-pass membrane protein</topology>
    </subcellularLocation>
</comment>
<evidence type="ECO:0000256" key="7">
    <source>
        <dbReference type="SAM" id="Phobius"/>
    </source>
</evidence>
<dbReference type="RefSeq" id="WP_252422188.1">
    <property type="nucleotide sequence ID" value="NZ_JAMWMR010000002.1"/>
</dbReference>
<evidence type="ECO:0000256" key="1">
    <source>
        <dbReference type="ARBA" id="ARBA00004651"/>
    </source>
</evidence>
<comment type="similarity">
    <text evidence="2">Belongs to the ABC-4 integral membrane protein family. LolC/E subfamily.</text>
</comment>
<feature type="transmembrane region" description="Helical" evidence="7">
    <location>
        <begin position="394"/>
        <end position="411"/>
    </location>
</feature>
<dbReference type="Proteomes" id="UP001523219">
    <property type="component" value="Unassembled WGS sequence"/>
</dbReference>
<keyword evidence="4 7" id="KW-0812">Transmembrane</keyword>
<protein>
    <submittedName>
        <fullName evidence="9">FtsX-like permease family protein</fullName>
    </submittedName>
</protein>
<dbReference type="PANTHER" id="PTHR30489">
    <property type="entry name" value="LIPOPROTEIN-RELEASING SYSTEM TRANSMEMBRANE PROTEIN LOLE"/>
    <property type="match status" value="1"/>
</dbReference>
<feature type="domain" description="ABC3 transporter permease C-terminal" evidence="8">
    <location>
        <begin position="256"/>
        <end position="376"/>
    </location>
</feature>
<evidence type="ECO:0000256" key="3">
    <source>
        <dbReference type="ARBA" id="ARBA00022475"/>
    </source>
</evidence>
<dbReference type="Pfam" id="PF02687">
    <property type="entry name" value="FtsX"/>
    <property type="match status" value="2"/>
</dbReference>
<evidence type="ECO:0000256" key="6">
    <source>
        <dbReference type="ARBA" id="ARBA00023136"/>
    </source>
</evidence>
<accession>A0ABT0Z877</accession>
<gene>
    <name evidence="9" type="ORF">NGF19_04050</name>
</gene>
<evidence type="ECO:0000313" key="9">
    <source>
        <dbReference type="EMBL" id="MCN9239968.1"/>
    </source>
</evidence>
<evidence type="ECO:0000313" key="10">
    <source>
        <dbReference type="Proteomes" id="UP001523219"/>
    </source>
</evidence>
<comment type="caution">
    <text evidence="9">The sequence shown here is derived from an EMBL/GenBank/DDBJ whole genome shotgun (WGS) entry which is preliminary data.</text>
</comment>
<feature type="transmembrane region" description="Helical" evidence="7">
    <location>
        <begin position="347"/>
        <end position="373"/>
    </location>
</feature>
<evidence type="ECO:0000256" key="5">
    <source>
        <dbReference type="ARBA" id="ARBA00022989"/>
    </source>
</evidence>
<keyword evidence="10" id="KW-1185">Reference proteome</keyword>
<feature type="transmembrane region" description="Helical" evidence="7">
    <location>
        <begin position="423"/>
        <end position="456"/>
    </location>
</feature>
<dbReference type="InterPro" id="IPR003838">
    <property type="entry name" value="ABC3_permease_C"/>
</dbReference>
<organism evidence="9 10">
    <name type="scientific">Streptomyces macrolidinus</name>
    <dbReference type="NCBI Taxonomy" id="2952607"/>
    <lineage>
        <taxon>Bacteria</taxon>
        <taxon>Bacillati</taxon>
        <taxon>Actinomycetota</taxon>
        <taxon>Actinomycetes</taxon>
        <taxon>Kitasatosporales</taxon>
        <taxon>Streptomycetaceae</taxon>
        <taxon>Streptomyces</taxon>
    </lineage>
</organism>
<evidence type="ECO:0000256" key="2">
    <source>
        <dbReference type="ARBA" id="ARBA00005236"/>
    </source>
</evidence>
<evidence type="ECO:0000256" key="4">
    <source>
        <dbReference type="ARBA" id="ARBA00022692"/>
    </source>
</evidence>
<feature type="transmembrane region" description="Helical" evidence="7">
    <location>
        <begin position="752"/>
        <end position="776"/>
    </location>
</feature>
<reference evidence="9 10" key="1">
    <citation type="submission" date="2022-05" db="EMBL/GenBank/DDBJ databases">
        <title>Streptomyces sp. nov. RY43-2 isolated from soil of a peat swamp forest.</title>
        <authorList>
            <person name="Kanchanasin P."/>
            <person name="Tanasupawat S."/>
            <person name="Phongsopitanun W."/>
        </authorList>
    </citation>
    <scope>NUCLEOTIDE SEQUENCE [LARGE SCALE GENOMIC DNA]</scope>
    <source>
        <strain evidence="9 10">RY43-2</strain>
    </source>
</reference>
<feature type="transmembrane region" description="Helical" evidence="7">
    <location>
        <begin position="305"/>
        <end position="327"/>
    </location>
</feature>
<proteinExistence type="inferred from homology"/>
<dbReference type="PANTHER" id="PTHR30489:SF0">
    <property type="entry name" value="LIPOPROTEIN-RELEASING SYSTEM TRANSMEMBRANE PROTEIN LOLE"/>
    <property type="match status" value="1"/>
</dbReference>
<feature type="transmembrane region" description="Helical" evidence="7">
    <location>
        <begin position="796"/>
        <end position="816"/>
    </location>
</feature>
<dbReference type="InterPro" id="IPR051447">
    <property type="entry name" value="Lipoprotein-release_system"/>
</dbReference>
<feature type="transmembrane region" description="Helical" evidence="7">
    <location>
        <begin position="710"/>
        <end position="731"/>
    </location>
</feature>
<evidence type="ECO:0000259" key="8">
    <source>
        <dbReference type="Pfam" id="PF02687"/>
    </source>
</evidence>
<feature type="domain" description="ABC3 transporter permease C-terminal" evidence="8">
    <location>
        <begin position="715"/>
        <end position="821"/>
    </location>
</feature>
<keyword evidence="5 7" id="KW-1133">Transmembrane helix</keyword>
<dbReference type="EMBL" id="JAMWMR010000002">
    <property type="protein sequence ID" value="MCN9239968.1"/>
    <property type="molecule type" value="Genomic_DNA"/>
</dbReference>
<feature type="transmembrane region" description="Helical" evidence="7">
    <location>
        <begin position="249"/>
        <end position="277"/>
    </location>
</feature>
<feature type="transmembrane region" description="Helical" evidence="7">
    <location>
        <begin position="476"/>
        <end position="499"/>
    </location>
</feature>
<name>A0ABT0Z877_9ACTN</name>
<keyword evidence="3" id="KW-1003">Cell membrane</keyword>